<dbReference type="Proteomes" id="UP000595437">
    <property type="component" value="Chromosome 9"/>
</dbReference>
<evidence type="ECO:0000256" key="4">
    <source>
        <dbReference type="ARBA" id="ARBA00023136"/>
    </source>
</evidence>
<feature type="transmembrane region" description="Helical" evidence="6">
    <location>
        <begin position="103"/>
        <end position="127"/>
    </location>
</feature>
<dbReference type="GO" id="GO:0005452">
    <property type="term" value="F:solute:inorganic anion antiporter activity"/>
    <property type="evidence" value="ECO:0007669"/>
    <property type="project" value="InterPro"/>
</dbReference>
<keyword evidence="3 6" id="KW-1133">Transmembrane helix</keyword>
<evidence type="ECO:0000256" key="5">
    <source>
        <dbReference type="SAM" id="MobiDB-lite"/>
    </source>
</evidence>
<gene>
    <name evidence="8" type="ORF">FKW44_013849</name>
</gene>
<evidence type="ECO:0000259" key="7">
    <source>
        <dbReference type="Pfam" id="PF00955"/>
    </source>
</evidence>
<evidence type="ECO:0000256" key="2">
    <source>
        <dbReference type="ARBA" id="ARBA00022692"/>
    </source>
</evidence>
<sequence length="141" mass="15583">KSGLVRSGRFFGGLINDIKRKRPFTPQTSSTASIPNASPLSSTENRIATIESLMSGLICGILFGLFSGQPLILLGSTGPVYVFEKILYTMCKDQDWDYLSFRLWIGIWVGAILILLVAFDAGAYVCYITRDKRFKASTAYP</sequence>
<dbReference type="InterPro" id="IPR003020">
    <property type="entry name" value="HCO3_transpt_euk"/>
</dbReference>
<dbReference type="GO" id="GO:0006820">
    <property type="term" value="P:monoatomic anion transport"/>
    <property type="evidence" value="ECO:0007669"/>
    <property type="project" value="InterPro"/>
</dbReference>
<keyword evidence="2 6" id="KW-0812">Transmembrane</keyword>
<evidence type="ECO:0000256" key="3">
    <source>
        <dbReference type="ARBA" id="ARBA00022989"/>
    </source>
</evidence>
<feature type="transmembrane region" description="Helical" evidence="6">
    <location>
        <begin position="56"/>
        <end position="83"/>
    </location>
</feature>
<dbReference type="OrthoDB" id="1735926at2759"/>
<dbReference type="EMBL" id="CP045898">
    <property type="protein sequence ID" value="QQP39967.1"/>
    <property type="molecule type" value="Genomic_DNA"/>
</dbReference>
<feature type="compositionally biased region" description="Polar residues" evidence="5">
    <location>
        <begin position="25"/>
        <end position="40"/>
    </location>
</feature>
<reference evidence="9" key="1">
    <citation type="submission" date="2021-01" db="EMBL/GenBank/DDBJ databases">
        <title>Caligus Genome Assembly.</title>
        <authorList>
            <person name="Gallardo-Escarate C."/>
        </authorList>
    </citation>
    <scope>NUCLEOTIDE SEQUENCE [LARGE SCALE GENOMIC DNA]</scope>
</reference>
<name>A0A7T8GYD4_CALRO</name>
<dbReference type="GO" id="GO:0051453">
    <property type="term" value="P:regulation of intracellular pH"/>
    <property type="evidence" value="ECO:0007669"/>
    <property type="project" value="TreeGrafter"/>
</dbReference>
<feature type="domain" description="Bicarbonate transporter-like transmembrane" evidence="7">
    <location>
        <begin position="42"/>
        <end position="130"/>
    </location>
</feature>
<proteinExistence type="predicted"/>
<organism evidence="8 9">
    <name type="scientific">Caligus rogercresseyi</name>
    <name type="common">Sea louse</name>
    <dbReference type="NCBI Taxonomy" id="217165"/>
    <lineage>
        <taxon>Eukaryota</taxon>
        <taxon>Metazoa</taxon>
        <taxon>Ecdysozoa</taxon>
        <taxon>Arthropoda</taxon>
        <taxon>Crustacea</taxon>
        <taxon>Multicrustacea</taxon>
        <taxon>Hexanauplia</taxon>
        <taxon>Copepoda</taxon>
        <taxon>Siphonostomatoida</taxon>
        <taxon>Caligidae</taxon>
        <taxon>Caligus</taxon>
    </lineage>
</organism>
<dbReference type="AlphaFoldDB" id="A0A7T8GYD4"/>
<evidence type="ECO:0000256" key="1">
    <source>
        <dbReference type="ARBA" id="ARBA00004141"/>
    </source>
</evidence>
<evidence type="ECO:0000313" key="9">
    <source>
        <dbReference type="Proteomes" id="UP000595437"/>
    </source>
</evidence>
<dbReference type="PANTHER" id="PTHR11453:SF36">
    <property type="entry name" value="ANION EXCHANGE PROTEIN"/>
    <property type="match status" value="1"/>
</dbReference>
<dbReference type="GO" id="GO:0008510">
    <property type="term" value="F:sodium:bicarbonate symporter activity"/>
    <property type="evidence" value="ECO:0007669"/>
    <property type="project" value="TreeGrafter"/>
</dbReference>
<keyword evidence="4 6" id="KW-0472">Membrane</keyword>
<protein>
    <submittedName>
        <fullName evidence="8">Anion exchange protein</fullName>
    </submittedName>
</protein>
<keyword evidence="9" id="KW-1185">Reference proteome</keyword>
<feature type="non-terminal residue" evidence="8">
    <location>
        <position position="141"/>
    </location>
</feature>
<comment type="subcellular location">
    <subcellularLocation>
        <location evidence="1">Membrane</location>
        <topology evidence="1">Multi-pass membrane protein</topology>
    </subcellularLocation>
</comment>
<evidence type="ECO:0000313" key="8">
    <source>
        <dbReference type="EMBL" id="QQP39967.1"/>
    </source>
</evidence>
<evidence type="ECO:0000256" key="6">
    <source>
        <dbReference type="SAM" id="Phobius"/>
    </source>
</evidence>
<dbReference type="Pfam" id="PF00955">
    <property type="entry name" value="HCO3_cotransp"/>
    <property type="match status" value="1"/>
</dbReference>
<dbReference type="InterPro" id="IPR011531">
    <property type="entry name" value="HCO3_transpt-like_TM_dom"/>
</dbReference>
<dbReference type="GO" id="GO:0005886">
    <property type="term" value="C:plasma membrane"/>
    <property type="evidence" value="ECO:0007669"/>
    <property type="project" value="TreeGrafter"/>
</dbReference>
<accession>A0A7T8GYD4</accession>
<feature type="region of interest" description="Disordered" evidence="5">
    <location>
        <begin position="21"/>
        <end position="40"/>
    </location>
</feature>
<dbReference type="PANTHER" id="PTHR11453">
    <property type="entry name" value="ANION EXCHANGE PROTEIN"/>
    <property type="match status" value="1"/>
</dbReference>